<keyword evidence="8" id="KW-1185">Reference proteome</keyword>
<dbReference type="KEGG" id="pseg:D3H65_10465"/>
<feature type="domain" description="RNA polymerase sigma factor 70 region 4 type 2" evidence="6">
    <location>
        <begin position="124"/>
        <end position="173"/>
    </location>
</feature>
<dbReference type="InterPro" id="IPR013249">
    <property type="entry name" value="RNA_pol_sigma70_r4_t2"/>
</dbReference>
<evidence type="ECO:0000259" key="6">
    <source>
        <dbReference type="Pfam" id="PF08281"/>
    </source>
</evidence>
<gene>
    <name evidence="7" type="ORF">D3H65_10465</name>
</gene>
<dbReference type="PANTHER" id="PTHR43133:SF46">
    <property type="entry name" value="RNA POLYMERASE SIGMA-70 FACTOR ECF SUBFAMILY"/>
    <property type="match status" value="1"/>
</dbReference>
<accession>A0A3B7MIV4</accession>
<feature type="domain" description="RNA polymerase sigma-70 region 2" evidence="5">
    <location>
        <begin position="24"/>
        <end position="88"/>
    </location>
</feature>
<dbReference type="GO" id="GO:0006352">
    <property type="term" value="P:DNA-templated transcription initiation"/>
    <property type="evidence" value="ECO:0007669"/>
    <property type="project" value="InterPro"/>
</dbReference>
<dbReference type="InterPro" id="IPR039425">
    <property type="entry name" value="RNA_pol_sigma-70-like"/>
</dbReference>
<name>A0A3B7MIV4_9BACT</name>
<evidence type="ECO:0000259" key="5">
    <source>
        <dbReference type="Pfam" id="PF04542"/>
    </source>
</evidence>
<dbReference type="Gene3D" id="1.10.10.10">
    <property type="entry name" value="Winged helix-like DNA-binding domain superfamily/Winged helix DNA-binding domain"/>
    <property type="match status" value="1"/>
</dbReference>
<evidence type="ECO:0000313" key="7">
    <source>
        <dbReference type="EMBL" id="AXY74374.1"/>
    </source>
</evidence>
<dbReference type="InterPro" id="IPR007627">
    <property type="entry name" value="RNA_pol_sigma70_r2"/>
</dbReference>
<evidence type="ECO:0000256" key="3">
    <source>
        <dbReference type="ARBA" id="ARBA00023082"/>
    </source>
</evidence>
<dbReference type="AlphaFoldDB" id="A0A3B7MIV4"/>
<dbReference type="Gene3D" id="1.10.1740.10">
    <property type="match status" value="1"/>
</dbReference>
<evidence type="ECO:0000256" key="1">
    <source>
        <dbReference type="ARBA" id="ARBA00010641"/>
    </source>
</evidence>
<dbReference type="GO" id="GO:0003677">
    <property type="term" value="F:DNA binding"/>
    <property type="evidence" value="ECO:0007669"/>
    <property type="project" value="InterPro"/>
</dbReference>
<evidence type="ECO:0000256" key="2">
    <source>
        <dbReference type="ARBA" id="ARBA00023015"/>
    </source>
</evidence>
<dbReference type="SUPFAM" id="SSF88659">
    <property type="entry name" value="Sigma3 and sigma4 domains of RNA polymerase sigma factors"/>
    <property type="match status" value="1"/>
</dbReference>
<dbReference type="InterPro" id="IPR036388">
    <property type="entry name" value="WH-like_DNA-bd_sf"/>
</dbReference>
<dbReference type="PANTHER" id="PTHR43133">
    <property type="entry name" value="RNA POLYMERASE ECF-TYPE SIGMA FACTO"/>
    <property type="match status" value="1"/>
</dbReference>
<evidence type="ECO:0000256" key="4">
    <source>
        <dbReference type="ARBA" id="ARBA00023163"/>
    </source>
</evidence>
<keyword evidence="3" id="KW-0731">Sigma factor</keyword>
<dbReference type="InterPro" id="IPR013325">
    <property type="entry name" value="RNA_pol_sigma_r2"/>
</dbReference>
<keyword evidence="4" id="KW-0804">Transcription</keyword>
<keyword evidence="2" id="KW-0805">Transcription regulation</keyword>
<dbReference type="EMBL" id="CP032157">
    <property type="protein sequence ID" value="AXY74374.1"/>
    <property type="molecule type" value="Genomic_DNA"/>
</dbReference>
<dbReference type="Pfam" id="PF08281">
    <property type="entry name" value="Sigma70_r4_2"/>
    <property type="match status" value="1"/>
</dbReference>
<dbReference type="Pfam" id="PF04542">
    <property type="entry name" value="Sigma70_r2"/>
    <property type="match status" value="1"/>
</dbReference>
<organism evidence="7 8">
    <name type="scientific">Paraflavitalea soli</name>
    <dbReference type="NCBI Taxonomy" id="2315862"/>
    <lineage>
        <taxon>Bacteria</taxon>
        <taxon>Pseudomonadati</taxon>
        <taxon>Bacteroidota</taxon>
        <taxon>Chitinophagia</taxon>
        <taxon>Chitinophagales</taxon>
        <taxon>Chitinophagaceae</taxon>
        <taxon>Paraflavitalea</taxon>
    </lineage>
</organism>
<protein>
    <submittedName>
        <fullName evidence="7">Sigma-70 family RNA polymerase sigma factor</fullName>
    </submittedName>
</protein>
<sequence length="205" mass="24022">MMNFDIPAQGASHDLLLNGFDDFYNRFWKLLYSTAFAKTGDHADSVDIVQDLFIHLWEKRQTLQINGSLESYLLTSLRNRILNHFRNKGVREKVRADYARFVDALVSNRTIFAEQESLRNTAEEAVQKALEQLPEKMKYIIVQNKYHQRTIQQLAEELNIAPQTVKNQLTKGLHRIEHFLRQHHAREITFLLLLYTAQQPGPNLF</sequence>
<reference evidence="7 8" key="1">
    <citation type="submission" date="2018-09" db="EMBL/GenBank/DDBJ databases">
        <title>Genome sequencing of strain 6GH32-13.</title>
        <authorList>
            <person name="Weon H.-Y."/>
            <person name="Heo J."/>
            <person name="Kwon S.-W."/>
        </authorList>
    </citation>
    <scope>NUCLEOTIDE SEQUENCE [LARGE SCALE GENOMIC DNA]</scope>
    <source>
        <strain evidence="7 8">5GH32-13</strain>
    </source>
</reference>
<dbReference type="GO" id="GO:0016987">
    <property type="term" value="F:sigma factor activity"/>
    <property type="evidence" value="ECO:0007669"/>
    <property type="project" value="UniProtKB-KW"/>
</dbReference>
<evidence type="ECO:0000313" key="8">
    <source>
        <dbReference type="Proteomes" id="UP000263900"/>
    </source>
</evidence>
<dbReference type="RefSeq" id="WP_119050261.1">
    <property type="nucleotide sequence ID" value="NZ_CP032157.1"/>
</dbReference>
<dbReference type="InterPro" id="IPR014284">
    <property type="entry name" value="RNA_pol_sigma-70_dom"/>
</dbReference>
<dbReference type="SUPFAM" id="SSF88946">
    <property type="entry name" value="Sigma2 domain of RNA polymerase sigma factors"/>
    <property type="match status" value="1"/>
</dbReference>
<dbReference type="Proteomes" id="UP000263900">
    <property type="component" value="Chromosome"/>
</dbReference>
<proteinExistence type="inferred from homology"/>
<dbReference type="OrthoDB" id="1342792at2"/>
<dbReference type="NCBIfam" id="TIGR02937">
    <property type="entry name" value="sigma70-ECF"/>
    <property type="match status" value="1"/>
</dbReference>
<dbReference type="InterPro" id="IPR013324">
    <property type="entry name" value="RNA_pol_sigma_r3/r4-like"/>
</dbReference>
<comment type="similarity">
    <text evidence="1">Belongs to the sigma-70 factor family. ECF subfamily.</text>
</comment>